<dbReference type="InterPro" id="IPR055568">
    <property type="entry name" value="DUF7144"/>
</dbReference>
<feature type="transmembrane region" description="Helical" evidence="1">
    <location>
        <begin position="12"/>
        <end position="34"/>
    </location>
</feature>
<evidence type="ECO:0000313" key="4">
    <source>
        <dbReference type="EMBL" id="GGJ03437.1"/>
    </source>
</evidence>
<gene>
    <name evidence="3" type="ORF">GCM10009545_02800</name>
    <name evidence="4" type="ORF">GCM10011581_45670</name>
</gene>
<evidence type="ECO:0000313" key="5">
    <source>
        <dbReference type="Proteomes" id="UP000597989"/>
    </source>
</evidence>
<keyword evidence="1" id="KW-1133">Transmembrane helix</keyword>
<evidence type="ECO:0000313" key="6">
    <source>
        <dbReference type="Proteomes" id="UP001500220"/>
    </source>
</evidence>
<feature type="transmembrane region" description="Helical" evidence="1">
    <location>
        <begin position="82"/>
        <end position="102"/>
    </location>
</feature>
<name>A0A917K900_9PSEU</name>
<dbReference type="EMBL" id="BAAAHC010000001">
    <property type="protein sequence ID" value="GAA0504443.1"/>
    <property type="molecule type" value="Genomic_DNA"/>
</dbReference>
<dbReference type="Proteomes" id="UP000597989">
    <property type="component" value="Unassembled WGS sequence"/>
</dbReference>
<reference evidence="3" key="4">
    <citation type="submission" date="2023-12" db="EMBL/GenBank/DDBJ databases">
        <authorList>
            <person name="Sun Q."/>
            <person name="Inoue M."/>
        </authorList>
    </citation>
    <scope>NUCLEOTIDE SEQUENCE</scope>
    <source>
        <strain evidence="3">JCM 10664</strain>
    </source>
</reference>
<reference evidence="3 6" key="2">
    <citation type="journal article" date="2019" name="Int. J. Syst. Evol. Microbiol.">
        <title>The Global Catalogue of Microorganisms (GCM) 10K type strain sequencing project: providing services to taxonomists for standard genome sequencing and annotation.</title>
        <authorList>
            <consortium name="The Broad Institute Genomics Platform"/>
            <consortium name="The Broad Institute Genome Sequencing Center for Infectious Disease"/>
            <person name="Wu L."/>
            <person name="Ma J."/>
        </authorList>
    </citation>
    <scope>NUCLEOTIDE SEQUENCE [LARGE SCALE GENOMIC DNA]</scope>
    <source>
        <strain evidence="3 6">JCM 10664</strain>
    </source>
</reference>
<keyword evidence="1" id="KW-0472">Membrane</keyword>
<evidence type="ECO:0000256" key="1">
    <source>
        <dbReference type="SAM" id="Phobius"/>
    </source>
</evidence>
<dbReference type="EMBL" id="BMMT01000021">
    <property type="protein sequence ID" value="GGJ03437.1"/>
    <property type="molecule type" value="Genomic_DNA"/>
</dbReference>
<dbReference type="Proteomes" id="UP001500220">
    <property type="component" value="Unassembled WGS sequence"/>
</dbReference>
<evidence type="ECO:0000259" key="2">
    <source>
        <dbReference type="Pfam" id="PF23636"/>
    </source>
</evidence>
<proteinExistence type="predicted"/>
<feature type="transmembrane region" description="Helical" evidence="1">
    <location>
        <begin position="54"/>
        <end position="75"/>
    </location>
</feature>
<organism evidence="4 5">
    <name type="scientific">Saccharopolyspora thermophila</name>
    <dbReference type="NCBI Taxonomy" id="89367"/>
    <lineage>
        <taxon>Bacteria</taxon>
        <taxon>Bacillati</taxon>
        <taxon>Actinomycetota</taxon>
        <taxon>Actinomycetes</taxon>
        <taxon>Pseudonocardiales</taxon>
        <taxon>Pseudonocardiaceae</taxon>
        <taxon>Saccharopolyspora</taxon>
    </lineage>
</organism>
<dbReference type="Pfam" id="PF23636">
    <property type="entry name" value="DUF7144"/>
    <property type="match status" value="1"/>
</dbReference>
<keyword evidence="6" id="KW-1185">Reference proteome</keyword>
<reference evidence="4 5" key="1">
    <citation type="journal article" date="2014" name="Int. J. Syst. Evol. Microbiol.">
        <title>Complete genome sequence of Corynebacterium casei LMG S-19264T (=DSM 44701T), isolated from a smear-ripened cheese.</title>
        <authorList>
            <consortium name="US DOE Joint Genome Institute (JGI-PGF)"/>
            <person name="Walter F."/>
            <person name="Albersmeier A."/>
            <person name="Kalinowski J."/>
            <person name="Ruckert C."/>
        </authorList>
    </citation>
    <scope>NUCLEOTIDE SEQUENCE [LARGE SCALE GENOMIC DNA]</scope>
    <source>
        <strain evidence="4 5">CGMCC 4.7206</strain>
    </source>
</reference>
<reference evidence="4" key="3">
    <citation type="submission" date="2020-09" db="EMBL/GenBank/DDBJ databases">
        <authorList>
            <person name="Sun Q."/>
            <person name="Zhou Y."/>
        </authorList>
    </citation>
    <scope>NUCLEOTIDE SEQUENCE</scope>
    <source>
        <strain evidence="4">CGMCC 4.7206</strain>
    </source>
</reference>
<dbReference type="RefSeq" id="WP_188991048.1">
    <property type="nucleotide sequence ID" value="NZ_BAAAHC010000001.1"/>
</dbReference>
<feature type="transmembrane region" description="Helical" evidence="1">
    <location>
        <begin position="108"/>
        <end position="129"/>
    </location>
</feature>
<evidence type="ECO:0000313" key="3">
    <source>
        <dbReference type="EMBL" id="GAA0504443.1"/>
    </source>
</evidence>
<dbReference type="AlphaFoldDB" id="A0A917K900"/>
<feature type="domain" description="DUF7144" evidence="2">
    <location>
        <begin position="14"/>
        <end position="128"/>
    </location>
</feature>
<keyword evidence="1" id="KW-0812">Transmembrane</keyword>
<accession>A0A917K900</accession>
<sequence>MATHGARRTGWAVWLYFAAAVLLVVGIIQVVNGITTFARSGTTLVTSAGSAVQISYTGIGWSFVITGVVLGAIGVGLFRGRTWARTLGIVLALISVLVNLAFFAASPLWSAVVIVLDVVVIYALAAHGAELSRR</sequence>
<comment type="caution">
    <text evidence="4">The sequence shown here is derived from an EMBL/GenBank/DDBJ whole genome shotgun (WGS) entry which is preliminary data.</text>
</comment>
<protein>
    <recommendedName>
        <fullName evidence="2">DUF7144 domain-containing protein</fullName>
    </recommendedName>
</protein>